<keyword evidence="8" id="KW-0131">Cell cycle</keyword>
<dbReference type="GO" id="GO:0008270">
    <property type="term" value="F:zinc ion binding"/>
    <property type="evidence" value="ECO:0007669"/>
    <property type="project" value="UniProtKB-KW"/>
</dbReference>
<dbReference type="GO" id="GO:0005634">
    <property type="term" value="C:nucleus"/>
    <property type="evidence" value="ECO:0007669"/>
    <property type="project" value="UniProtKB-SubCell"/>
</dbReference>
<keyword evidence="3" id="KW-0808">Transferase</keyword>
<dbReference type="InterPro" id="IPR016181">
    <property type="entry name" value="Acyl_CoA_acyltransferase"/>
</dbReference>
<feature type="domain" description="N-acetyltransferase ESCO acetyl-transferase" evidence="11">
    <location>
        <begin position="142"/>
        <end position="210"/>
    </location>
</feature>
<evidence type="ECO:0000256" key="7">
    <source>
        <dbReference type="ARBA" id="ARBA00023242"/>
    </source>
</evidence>
<keyword evidence="5" id="KW-0863">Zinc-finger</keyword>
<organism evidence="12 13">
    <name type="scientific">Cryptolaemus montrouzieri</name>
    <dbReference type="NCBI Taxonomy" id="559131"/>
    <lineage>
        <taxon>Eukaryota</taxon>
        <taxon>Metazoa</taxon>
        <taxon>Ecdysozoa</taxon>
        <taxon>Arthropoda</taxon>
        <taxon>Hexapoda</taxon>
        <taxon>Insecta</taxon>
        <taxon>Pterygota</taxon>
        <taxon>Neoptera</taxon>
        <taxon>Endopterygota</taxon>
        <taxon>Coleoptera</taxon>
        <taxon>Polyphaga</taxon>
        <taxon>Cucujiformia</taxon>
        <taxon>Coccinelloidea</taxon>
        <taxon>Coccinellidae</taxon>
        <taxon>Scymninae</taxon>
        <taxon>Scymnini</taxon>
        <taxon>Cryptolaemus</taxon>
    </lineage>
</organism>
<dbReference type="Pfam" id="PF13880">
    <property type="entry name" value="Acetyltransf_13"/>
    <property type="match status" value="1"/>
</dbReference>
<evidence type="ECO:0008006" key="14">
    <source>
        <dbReference type="Google" id="ProtNLM"/>
    </source>
</evidence>
<evidence type="ECO:0000256" key="9">
    <source>
        <dbReference type="ARBA" id="ARBA00023315"/>
    </source>
</evidence>
<evidence type="ECO:0000313" key="12">
    <source>
        <dbReference type="EMBL" id="KAL3280440.1"/>
    </source>
</evidence>
<comment type="similarity">
    <text evidence="2">Belongs to the acetyltransferase family. ECO subfamily.</text>
</comment>
<evidence type="ECO:0000256" key="8">
    <source>
        <dbReference type="ARBA" id="ARBA00023306"/>
    </source>
</evidence>
<evidence type="ECO:0000256" key="2">
    <source>
        <dbReference type="ARBA" id="ARBA00005816"/>
    </source>
</evidence>
<gene>
    <name evidence="12" type="ORF">HHI36_023931</name>
</gene>
<keyword evidence="6" id="KW-0862">Zinc</keyword>
<dbReference type="PANTHER" id="PTHR45884">
    <property type="entry name" value="N-ACETYLTRANSFERASE ECO"/>
    <property type="match status" value="1"/>
</dbReference>
<dbReference type="GO" id="GO:0016746">
    <property type="term" value="F:acyltransferase activity"/>
    <property type="evidence" value="ECO:0007669"/>
    <property type="project" value="UniProtKB-KW"/>
</dbReference>
<dbReference type="Pfam" id="PF13878">
    <property type="entry name" value="zf-C2H2_3"/>
    <property type="match status" value="1"/>
</dbReference>
<evidence type="ECO:0000256" key="3">
    <source>
        <dbReference type="ARBA" id="ARBA00022679"/>
    </source>
</evidence>
<comment type="subcellular location">
    <subcellularLocation>
        <location evidence="1">Nucleus</location>
    </subcellularLocation>
</comment>
<feature type="domain" description="N-acetyltransferase ESCO zinc-finger" evidence="10">
    <location>
        <begin position="1"/>
        <end position="38"/>
    </location>
</feature>
<dbReference type="EMBL" id="JABFTP020000126">
    <property type="protein sequence ID" value="KAL3280440.1"/>
    <property type="molecule type" value="Genomic_DNA"/>
</dbReference>
<keyword evidence="13" id="KW-1185">Reference proteome</keyword>
<dbReference type="Proteomes" id="UP001516400">
    <property type="component" value="Unassembled WGS sequence"/>
</dbReference>
<sequence length="212" mass="24060">MLLDAGQKGIGLIECSHCNYVYNAGDPNDEALHEDHHNATHILHFVGWKHEHVLDNLPNGDRIIVVLPNDSKVWIEKVKRVIEVIDRDMGYYDMTLNISSSKVFLYIMNKTIIGCVVAENKDKGYKILNPNTEVDLCSTEEYPLLCGVSRIWVSLHYRKKGIATKLMNVVKSHFIPGYLLDYSDIGLSSPTTAGKLFGAKYFKTPNFFTYFS</sequence>
<dbReference type="Gene3D" id="3.40.630.30">
    <property type="match status" value="1"/>
</dbReference>
<evidence type="ECO:0000313" key="13">
    <source>
        <dbReference type="Proteomes" id="UP001516400"/>
    </source>
</evidence>
<evidence type="ECO:0000256" key="5">
    <source>
        <dbReference type="ARBA" id="ARBA00022771"/>
    </source>
</evidence>
<name>A0ABD2NP75_9CUCU</name>
<dbReference type="PANTHER" id="PTHR45884:SF2">
    <property type="entry name" value="N-ACETYLTRANSFERASE ECO"/>
    <property type="match status" value="1"/>
</dbReference>
<keyword evidence="4" id="KW-0479">Metal-binding</keyword>
<keyword evidence="7" id="KW-0539">Nucleus</keyword>
<accession>A0ABD2NP75</accession>
<comment type="caution">
    <text evidence="12">The sequence shown here is derived from an EMBL/GenBank/DDBJ whole genome shotgun (WGS) entry which is preliminary data.</text>
</comment>
<keyword evidence="9" id="KW-0012">Acyltransferase</keyword>
<dbReference type="InterPro" id="IPR028005">
    <property type="entry name" value="AcTrfase_ESCO_Znf_dom"/>
</dbReference>
<evidence type="ECO:0000256" key="6">
    <source>
        <dbReference type="ARBA" id="ARBA00022833"/>
    </source>
</evidence>
<dbReference type="AlphaFoldDB" id="A0ABD2NP75"/>
<dbReference type="SUPFAM" id="SSF55729">
    <property type="entry name" value="Acyl-CoA N-acyltransferases (Nat)"/>
    <property type="match status" value="1"/>
</dbReference>
<evidence type="ECO:0000256" key="1">
    <source>
        <dbReference type="ARBA" id="ARBA00004123"/>
    </source>
</evidence>
<dbReference type="InterPro" id="IPR028009">
    <property type="entry name" value="ESCO_Acetyltransf_dom"/>
</dbReference>
<evidence type="ECO:0000256" key="4">
    <source>
        <dbReference type="ARBA" id="ARBA00022723"/>
    </source>
</evidence>
<evidence type="ECO:0000259" key="10">
    <source>
        <dbReference type="Pfam" id="PF13878"/>
    </source>
</evidence>
<proteinExistence type="inferred from homology"/>
<evidence type="ECO:0000259" key="11">
    <source>
        <dbReference type="Pfam" id="PF13880"/>
    </source>
</evidence>
<protein>
    <recommendedName>
        <fullName evidence="14">N-acetyltransferase ESCO2</fullName>
    </recommendedName>
</protein>
<reference evidence="12 13" key="1">
    <citation type="journal article" date="2021" name="BMC Biol.">
        <title>Horizontally acquired antibacterial genes associated with adaptive radiation of ladybird beetles.</title>
        <authorList>
            <person name="Li H.S."/>
            <person name="Tang X.F."/>
            <person name="Huang Y.H."/>
            <person name="Xu Z.Y."/>
            <person name="Chen M.L."/>
            <person name="Du X.Y."/>
            <person name="Qiu B.Y."/>
            <person name="Chen P.T."/>
            <person name="Zhang W."/>
            <person name="Slipinski A."/>
            <person name="Escalona H.E."/>
            <person name="Waterhouse R.M."/>
            <person name="Zwick A."/>
            <person name="Pang H."/>
        </authorList>
    </citation>
    <scope>NUCLEOTIDE SEQUENCE [LARGE SCALE GENOMIC DNA]</scope>
    <source>
        <strain evidence="12">SYSU2018</strain>
    </source>
</reference>